<dbReference type="Gene3D" id="1.10.3210.10">
    <property type="entry name" value="Hypothetical protein af1432"/>
    <property type="match status" value="1"/>
</dbReference>
<feature type="domain" description="HD-GYP" evidence="3">
    <location>
        <begin position="354"/>
        <end position="550"/>
    </location>
</feature>
<dbReference type="InterPro" id="IPR052020">
    <property type="entry name" value="Cyclic_di-GMP/3'3'-cGAMP_PDE"/>
</dbReference>
<dbReference type="InterPro" id="IPR037522">
    <property type="entry name" value="HD_GYP_dom"/>
</dbReference>
<dbReference type="PROSITE" id="PS51832">
    <property type="entry name" value="HD_GYP"/>
    <property type="match status" value="1"/>
</dbReference>
<evidence type="ECO:0000259" key="3">
    <source>
        <dbReference type="PROSITE" id="PS51832"/>
    </source>
</evidence>
<evidence type="ECO:0000256" key="2">
    <source>
        <dbReference type="SAM" id="Phobius"/>
    </source>
</evidence>
<feature type="transmembrane region" description="Helical" evidence="2">
    <location>
        <begin position="205"/>
        <end position="228"/>
    </location>
</feature>
<reference evidence="4" key="1">
    <citation type="submission" date="2022-07" db="EMBL/GenBank/DDBJ databases">
        <title>Complete Genome Sequence of the Radioresistant Bacterium Deinococcus aetherius ST0316, Isolated from the Air Dust collected in Lower Stratosphere above Japan.</title>
        <authorList>
            <person name="Satoh K."/>
            <person name="Hagiwara K."/>
            <person name="Katsumata K."/>
            <person name="Kubo A."/>
            <person name="Yokobori S."/>
            <person name="Yamagishi A."/>
            <person name="Oono Y."/>
            <person name="Narumi I."/>
        </authorList>
    </citation>
    <scope>NUCLEOTIDE SEQUENCE</scope>
    <source>
        <strain evidence="4">ST0316</strain>
    </source>
</reference>
<evidence type="ECO:0000313" key="5">
    <source>
        <dbReference type="Proteomes" id="UP001064971"/>
    </source>
</evidence>
<dbReference type="InterPro" id="IPR003607">
    <property type="entry name" value="HD/PDEase_dom"/>
</dbReference>
<evidence type="ECO:0000256" key="1">
    <source>
        <dbReference type="SAM" id="MobiDB-lite"/>
    </source>
</evidence>
<accession>A0ABN6RB00</accession>
<feature type="transmembrane region" description="Helical" evidence="2">
    <location>
        <begin position="174"/>
        <end position="198"/>
    </location>
</feature>
<feature type="transmembrane region" description="Helical" evidence="2">
    <location>
        <begin position="277"/>
        <end position="296"/>
    </location>
</feature>
<dbReference type="PANTHER" id="PTHR45228">
    <property type="entry name" value="CYCLIC DI-GMP PHOSPHODIESTERASE TM_0186-RELATED"/>
    <property type="match status" value="1"/>
</dbReference>
<dbReference type="PANTHER" id="PTHR45228:SF8">
    <property type="entry name" value="TWO-COMPONENT RESPONSE REGULATOR-RELATED"/>
    <property type="match status" value="1"/>
</dbReference>
<feature type="transmembrane region" description="Helical" evidence="2">
    <location>
        <begin position="302"/>
        <end position="320"/>
    </location>
</feature>
<organism evidence="4 5">
    <name type="scientific">Deinococcus aetherius</name>
    <dbReference type="NCBI Taxonomy" id="200252"/>
    <lineage>
        <taxon>Bacteria</taxon>
        <taxon>Thermotogati</taxon>
        <taxon>Deinococcota</taxon>
        <taxon>Deinococci</taxon>
        <taxon>Deinococcales</taxon>
        <taxon>Deinococcaceae</taxon>
        <taxon>Deinococcus</taxon>
    </lineage>
</organism>
<dbReference type="RefSeq" id="WP_264776349.1">
    <property type="nucleotide sequence ID" value="NZ_AP026560.1"/>
</dbReference>
<keyword evidence="2" id="KW-0472">Membrane</keyword>
<sequence>MSAPAPRTSSRRAGGARLSLGALLAATALHFSWLATRWGGAAGREVLADLLPMPVFVLAALYAWGVAARHRGGERRGWWGLGAALLAFAAGNGLWAYLELVAHVQPFPSVADAAFLLVTPLLAAAFVRLWPCRASGTAAVQLGLDVLTFTLAAGVWLWNFLIAPAALANGAQPLAFALSVLYPLYDLLLLSLVLVAALRRAASPALLLFALGLLCFASGDVAFAYLGLVGQYRSGHPVDASWVAGSVLFALAARASLRPGSFPAATVARTAARLPDLAFMLPHAAVILTSLLLVLTHHRQDPGARGVLLGAVLVTGLVTLRQTLAWREARALQGELRALNLDLEARVRERTLDVRRTFEGGLLALGTALEARDFETAGHTERVVKLARGLGQVLGLPPGELEALTEGAYLHDLGKLAVPDHILLKPGRLTPEEWTVMQSHATRGHALALRLPHLSPGALDVIHHHHERWDGSGYPHGLAGQAIPLAARVFAVCDVYDALTSERPYKGAWTPARARDEIGAQSGRHFDPRVAAAFLALDLEAVLATAPAAPVLQQAEQAFGARVSEHTPVPQGALAETGALLALADERTYARKGGREPCPVAAERGAAEHPGGRQTSSR</sequence>
<proteinExistence type="predicted"/>
<feature type="transmembrane region" description="Helical" evidence="2">
    <location>
        <begin position="78"/>
        <end position="98"/>
    </location>
</feature>
<keyword evidence="2" id="KW-0812">Transmembrane</keyword>
<feature type="transmembrane region" description="Helical" evidence="2">
    <location>
        <begin position="47"/>
        <end position="66"/>
    </location>
</feature>
<evidence type="ECO:0000313" key="4">
    <source>
        <dbReference type="EMBL" id="BDP40501.1"/>
    </source>
</evidence>
<feature type="region of interest" description="Disordered" evidence="1">
    <location>
        <begin position="592"/>
        <end position="618"/>
    </location>
</feature>
<dbReference type="CDD" id="cd00077">
    <property type="entry name" value="HDc"/>
    <property type="match status" value="1"/>
</dbReference>
<name>A0ABN6RB00_9DEIO</name>
<protein>
    <recommendedName>
        <fullName evidence="3">HD-GYP domain-containing protein</fullName>
    </recommendedName>
</protein>
<gene>
    <name evidence="4" type="ORF">DAETH_04700</name>
</gene>
<keyword evidence="2" id="KW-1133">Transmembrane helix</keyword>
<feature type="transmembrane region" description="Helical" evidence="2">
    <location>
        <begin position="110"/>
        <end position="130"/>
    </location>
</feature>
<dbReference type="SUPFAM" id="SSF109604">
    <property type="entry name" value="HD-domain/PDEase-like"/>
    <property type="match status" value="1"/>
</dbReference>
<dbReference type="Proteomes" id="UP001064971">
    <property type="component" value="Chromosome"/>
</dbReference>
<feature type="transmembrane region" description="Helical" evidence="2">
    <location>
        <begin position="142"/>
        <end position="162"/>
    </location>
</feature>
<dbReference type="SMART" id="SM00471">
    <property type="entry name" value="HDc"/>
    <property type="match status" value="1"/>
</dbReference>
<keyword evidence="5" id="KW-1185">Reference proteome</keyword>
<dbReference type="EMBL" id="AP026560">
    <property type="protein sequence ID" value="BDP40501.1"/>
    <property type="molecule type" value="Genomic_DNA"/>
</dbReference>
<dbReference type="Pfam" id="PF13487">
    <property type="entry name" value="HD_5"/>
    <property type="match status" value="1"/>
</dbReference>